<evidence type="ECO:0000256" key="1">
    <source>
        <dbReference type="ARBA" id="ARBA00022821"/>
    </source>
</evidence>
<evidence type="ECO:0000313" key="5">
    <source>
        <dbReference type="Proteomes" id="UP000002051"/>
    </source>
</evidence>
<reference evidence="4" key="3">
    <citation type="submission" date="2015-04" db="UniProtKB">
        <authorList>
            <consortium name="EnsemblPlants"/>
        </authorList>
    </citation>
    <scope>IDENTIFICATION</scope>
    <source>
        <strain evidence="4">cv. Jemalong A17</strain>
    </source>
</reference>
<dbReference type="InterPro" id="IPR050715">
    <property type="entry name" value="LRR-SigEffector_domain"/>
</dbReference>
<reference evidence="3 5" key="2">
    <citation type="journal article" date="2014" name="BMC Genomics">
        <title>An improved genome release (version Mt4.0) for the model legume Medicago truncatula.</title>
        <authorList>
            <person name="Tang H."/>
            <person name="Krishnakumar V."/>
            <person name="Bidwell S."/>
            <person name="Rosen B."/>
            <person name="Chan A."/>
            <person name="Zhou S."/>
            <person name="Gentzbittel L."/>
            <person name="Childs K.L."/>
            <person name="Yandell M."/>
            <person name="Gundlach H."/>
            <person name="Mayer K.F."/>
            <person name="Schwartz D.C."/>
            <person name="Town C.D."/>
        </authorList>
    </citation>
    <scope>GENOME REANNOTATION</scope>
    <source>
        <strain evidence="3">A17</strain>
        <strain evidence="4 5">cv. Jemalong A17</strain>
    </source>
</reference>
<sequence>MSSGAPNLEELSFGNCKNLIKIHESVGFLNKLKMLNADGCSRLGTFPSLKLSSLEKLKLSSCYRLKSFPEILGKMEDITMLDLLDTPIKELPFTIHNLTQVERVVLISCGTVPLPSSIFVMPELHELIAGECTLLLPKSVDFEAQSSSMVLNLGLSGCNVSDEFLRIGLPLFSNVKELYLSQNKFTTLPACVKEFYFLTKIHLDVCKNLKRIRGVPPNMETLSAKWCTSLIVLDLKRPPKCVEVCRFLKTLILDNFINLEEVRGVPPNMRTLSARN</sequence>
<dbReference type="InterPro" id="IPR032675">
    <property type="entry name" value="LRR_dom_sf"/>
</dbReference>
<dbReference type="SUPFAM" id="SSF52047">
    <property type="entry name" value="RNI-like"/>
    <property type="match status" value="1"/>
</dbReference>
<dbReference type="Proteomes" id="UP000002051">
    <property type="component" value="Chromosome 6"/>
</dbReference>
<name>A0A072UJH6_MEDTR</name>
<dbReference type="EnsemblPlants" id="KEH25980">
    <property type="protein sequence ID" value="KEH25980"/>
    <property type="gene ID" value="MTR_6g038720"/>
</dbReference>
<dbReference type="AlphaFoldDB" id="A0A072UJH6"/>
<dbReference type="EMBL" id="CM001222">
    <property type="protein sequence ID" value="KEH25980.1"/>
    <property type="molecule type" value="Genomic_DNA"/>
</dbReference>
<reference evidence="3 5" key="1">
    <citation type="journal article" date="2011" name="Nature">
        <title>The Medicago genome provides insight into the evolution of rhizobial symbioses.</title>
        <authorList>
            <person name="Young N.D."/>
            <person name="Debelle F."/>
            <person name="Oldroyd G.E."/>
            <person name="Geurts R."/>
            <person name="Cannon S.B."/>
            <person name="Udvardi M.K."/>
            <person name="Benedito V.A."/>
            <person name="Mayer K.F."/>
            <person name="Gouzy J."/>
            <person name="Schoof H."/>
            <person name="Van de Peer Y."/>
            <person name="Proost S."/>
            <person name="Cook D.R."/>
            <person name="Meyers B.C."/>
            <person name="Spannagl M."/>
            <person name="Cheung F."/>
            <person name="De Mita S."/>
            <person name="Krishnakumar V."/>
            <person name="Gundlach H."/>
            <person name="Zhou S."/>
            <person name="Mudge J."/>
            <person name="Bharti A.K."/>
            <person name="Murray J.D."/>
            <person name="Naoumkina M.A."/>
            <person name="Rosen B."/>
            <person name="Silverstein K.A."/>
            <person name="Tang H."/>
            <person name="Rombauts S."/>
            <person name="Zhao P.X."/>
            <person name="Zhou P."/>
            <person name="Barbe V."/>
            <person name="Bardou P."/>
            <person name="Bechner M."/>
            <person name="Bellec A."/>
            <person name="Berger A."/>
            <person name="Berges H."/>
            <person name="Bidwell S."/>
            <person name="Bisseling T."/>
            <person name="Choisne N."/>
            <person name="Couloux A."/>
            <person name="Denny R."/>
            <person name="Deshpande S."/>
            <person name="Dai X."/>
            <person name="Doyle J.J."/>
            <person name="Dudez A.M."/>
            <person name="Farmer A.D."/>
            <person name="Fouteau S."/>
            <person name="Franken C."/>
            <person name="Gibelin C."/>
            <person name="Gish J."/>
            <person name="Goldstein S."/>
            <person name="Gonzalez A.J."/>
            <person name="Green P.J."/>
            <person name="Hallab A."/>
            <person name="Hartog M."/>
            <person name="Hua A."/>
            <person name="Humphray S.J."/>
            <person name="Jeong D.H."/>
            <person name="Jing Y."/>
            <person name="Jocker A."/>
            <person name="Kenton S.M."/>
            <person name="Kim D.J."/>
            <person name="Klee K."/>
            <person name="Lai H."/>
            <person name="Lang C."/>
            <person name="Lin S."/>
            <person name="Macmil S.L."/>
            <person name="Magdelenat G."/>
            <person name="Matthews L."/>
            <person name="McCorrison J."/>
            <person name="Monaghan E.L."/>
            <person name="Mun J.H."/>
            <person name="Najar F.Z."/>
            <person name="Nicholson C."/>
            <person name="Noirot C."/>
            <person name="O'Bleness M."/>
            <person name="Paule C.R."/>
            <person name="Poulain J."/>
            <person name="Prion F."/>
            <person name="Qin B."/>
            <person name="Qu C."/>
            <person name="Retzel E.F."/>
            <person name="Riddle C."/>
            <person name="Sallet E."/>
            <person name="Samain S."/>
            <person name="Samson N."/>
            <person name="Sanders I."/>
            <person name="Saurat O."/>
            <person name="Scarpelli C."/>
            <person name="Schiex T."/>
            <person name="Segurens B."/>
            <person name="Severin A.J."/>
            <person name="Sherrier D.J."/>
            <person name="Shi R."/>
            <person name="Sims S."/>
            <person name="Singer S.R."/>
            <person name="Sinharoy S."/>
            <person name="Sterck L."/>
            <person name="Viollet A."/>
            <person name="Wang B.B."/>
            <person name="Wang K."/>
            <person name="Wang M."/>
            <person name="Wang X."/>
            <person name="Warfsmann J."/>
            <person name="Weissenbach J."/>
            <person name="White D.D."/>
            <person name="White J.D."/>
            <person name="Wiley G.B."/>
            <person name="Wincker P."/>
            <person name="Xing Y."/>
            <person name="Yang L."/>
            <person name="Yao Z."/>
            <person name="Ying F."/>
            <person name="Zhai J."/>
            <person name="Zhou L."/>
            <person name="Zuber A."/>
            <person name="Denarie J."/>
            <person name="Dixon R.A."/>
            <person name="May G.D."/>
            <person name="Schwartz D.C."/>
            <person name="Rogers J."/>
            <person name="Quetier F."/>
            <person name="Town C.D."/>
            <person name="Roe B.A."/>
        </authorList>
    </citation>
    <scope>NUCLEOTIDE SEQUENCE [LARGE SCALE GENOMIC DNA]</scope>
    <source>
        <strain evidence="3">A17</strain>
        <strain evidence="4 5">cv. Jemalong A17</strain>
    </source>
</reference>
<protein>
    <submittedName>
        <fullName evidence="3">Disease resistance protein (NBS-LRR class) family protein</fullName>
    </submittedName>
</protein>
<evidence type="ECO:0000313" key="3">
    <source>
        <dbReference type="EMBL" id="KEH25980.1"/>
    </source>
</evidence>
<keyword evidence="1" id="KW-0611">Plant defense</keyword>
<dbReference type="InterPro" id="IPR058546">
    <property type="entry name" value="RPS4B/Roq1-like_LRR"/>
</dbReference>
<feature type="domain" description="Disease resistance protein RPS4B/Roq1-like leucine-rich repeats" evidence="2">
    <location>
        <begin position="51"/>
        <end position="228"/>
    </location>
</feature>
<dbReference type="PANTHER" id="PTHR45752">
    <property type="entry name" value="LEUCINE-RICH REPEAT-CONTAINING"/>
    <property type="match status" value="1"/>
</dbReference>
<dbReference type="Gene3D" id="3.80.10.10">
    <property type="entry name" value="Ribonuclease Inhibitor"/>
    <property type="match status" value="2"/>
</dbReference>
<proteinExistence type="predicted"/>
<accession>A0A072UJH6</accession>
<dbReference type="HOGENOM" id="CLU_1009584_0_0_1"/>
<keyword evidence="5" id="KW-1185">Reference proteome</keyword>
<evidence type="ECO:0000313" key="4">
    <source>
        <dbReference type="EnsemblPlants" id="KEH25980"/>
    </source>
</evidence>
<organism evidence="3 5">
    <name type="scientific">Medicago truncatula</name>
    <name type="common">Barrel medic</name>
    <name type="synonym">Medicago tribuloides</name>
    <dbReference type="NCBI Taxonomy" id="3880"/>
    <lineage>
        <taxon>Eukaryota</taxon>
        <taxon>Viridiplantae</taxon>
        <taxon>Streptophyta</taxon>
        <taxon>Embryophyta</taxon>
        <taxon>Tracheophyta</taxon>
        <taxon>Spermatophyta</taxon>
        <taxon>Magnoliopsida</taxon>
        <taxon>eudicotyledons</taxon>
        <taxon>Gunneridae</taxon>
        <taxon>Pentapetalae</taxon>
        <taxon>rosids</taxon>
        <taxon>fabids</taxon>
        <taxon>Fabales</taxon>
        <taxon>Fabaceae</taxon>
        <taxon>Papilionoideae</taxon>
        <taxon>50 kb inversion clade</taxon>
        <taxon>NPAAA clade</taxon>
        <taxon>Hologalegina</taxon>
        <taxon>IRL clade</taxon>
        <taxon>Trifolieae</taxon>
        <taxon>Medicago</taxon>
    </lineage>
</organism>
<dbReference type="Pfam" id="PF23286">
    <property type="entry name" value="LRR_13"/>
    <property type="match status" value="1"/>
</dbReference>
<dbReference type="PANTHER" id="PTHR45752:SF195">
    <property type="entry name" value="LEUCINE-RICH REPEAT (LRR) FAMILY PROTEIN-RELATED"/>
    <property type="match status" value="1"/>
</dbReference>
<gene>
    <name evidence="3" type="ordered locus">MTR_6g038720</name>
</gene>
<evidence type="ECO:0000259" key="2">
    <source>
        <dbReference type="Pfam" id="PF23286"/>
    </source>
</evidence>